<evidence type="ECO:0000313" key="2">
    <source>
        <dbReference type="EMBL" id="EJK77777.1"/>
    </source>
</evidence>
<evidence type="ECO:0000313" key="3">
    <source>
        <dbReference type="Proteomes" id="UP000266841"/>
    </source>
</evidence>
<organism evidence="2 3">
    <name type="scientific">Thalassiosira oceanica</name>
    <name type="common">Marine diatom</name>
    <dbReference type="NCBI Taxonomy" id="159749"/>
    <lineage>
        <taxon>Eukaryota</taxon>
        <taxon>Sar</taxon>
        <taxon>Stramenopiles</taxon>
        <taxon>Ochrophyta</taxon>
        <taxon>Bacillariophyta</taxon>
        <taxon>Coscinodiscophyceae</taxon>
        <taxon>Thalassiosirophycidae</taxon>
        <taxon>Thalassiosirales</taxon>
        <taxon>Thalassiosiraceae</taxon>
        <taxon>Thalassiosira</taxon>
    </lineage>
</organism>
<keyword evidence="1" id="KW-0732">Signal</keyword>
<feature type="chain" id="PRO_5003838686" evidence="1">
    <location>
        <begin position="17"/>
        <end position="75"/>
    </location>
</feature>
<protein>
    <submittedName>
        <fullName evidence="2">Uncharacterized protein</fullName>
    </submittedName>
</protein>
<feature type="signal peptide" evidence="1">
    <location>
        <begin position="1"/>
        <end position="16"/>
    </location>
</feature>
<comment type="caution">
    <text evidence="2">The sequence shown here is derived from an EMBL/GenBank/DDBJ whole genome shotgun (WGS) entry which is preliminary data.</text>
</comment>
<gene>
    <name evidence="2" type="ORF">THAOC_00368</name>
</gene>
<dbReference type="EMBL" id="AGNL01000423">
    <property type="protein sequence ID" value="EJK77777.1"/>
    <property type="molecule type" value="Genomic_DNA"/>
</dbReference>
<dbReference type="AlphaFoldDB" id="K0TRG9"/>
<dbReference type="Proteomes" id="UP000266841">
    <property type="component" value="Unassembled WGS sequence"/>
</dbReference>
<keyword evidence="3" id="KW-1185">Reference proteome</keyword>
<reference evidence="2 3" key="1">
    <citation type="journal article" date="2012" name="Genome Biol.">
        <title>Genome and low-iron response of an oceanic diatom adapted to chronic iron limitation.</title>
        <authorList>
            <person name="Lommer M."/>
            <person name="Specht M."/>
            <person name="Roy A.S."/>
            <person name="Kraemer L."/>
            <person name="Andreson R."/>
            <person name="Gutowska M.A."/>
            <person name="Wolf J."/>
            <person name="Bergner S.V."/>
            <person name="Schilhabel M.B."/>
            <person name="Klostermeier U.C."/>
            <person name="Beiko R.G."/>
            <person name="Rosenstiel P."/>
            <person name="Hippler M."/>
            <person name="Laroche J."/>
        </authorList>
    </citation>
    <scope>NUCLEOTIDE SEQUENCE [LARGE SCALE GENOMIC DNA]</scope>
    <source>
        <strain evidence="2 3">CCMP1005</strain>
    </source>
</reference>
<proteinExistence type="predicted"/>
<name>K0TRG9_THAOC</name>
<accession>K0TRG9</accession>
<evidence type="ECO:0000256" key="1">
    <source>
        <dbReference type="SAM" id="SignalP"/>
    </source>
</evidence>
<sequence length="75" mass="7687">MRGGLSLLLVFKLLLASGFFSHNSTSTAMAPNAHNFAPMPAAEEAAAGQLAFEEGRGKAFGDAVLCASTETVSAK</sequence>
<feature type="non-terminal residue" evidence="2">
    <location>
        <position position="75"/>
    </location>
</feature>